<proteinExistence type="predicted"/>
<name>A0A3Q7YBR2_CICAR</name>
<accession>A0A3Q7YBR2</accession>
<dbReference type="PANTHER" id="PTHR33984:SF10">
    <property type="entry name" value="S1 MOTIF DOMAIN-CONTAINING PROTEIN"/>
    <property type="match status" value="1"/>
</dbReference>
<dbReference type="OrthoDB" id="741600at2759"/>
<dbReference type="PaxDb" id="3827-XP_004501793.1"/>
<dbReference type="STRING" id="3827.A0A3Q7YBR2"/>
<protein>
    <submittedName>
        <fullName evidence="2">Uncharacterized protein LOC113786726</fullName>
    </submittedName>
</protein>
<evidence type="ECO:0000313" key="1">
    <source>
        <dbReference type="Proteomes" id="UP000087171"/>
    </source>
</evidence>
<organism evidence="1 2">
    <name type="scientific">Cicer arietinum</name>
    <name type="common">Chickpea</name>
    <name type="synonym">Garbanzo</name>
    <dbReference type="NCBI Taxonomy" id="3827"/>
    <lineage>
        <taxon>Eukaryota</taxon>
        <taxon>Viridiplantae</taxon>
        <taxon>Streptophyta</taxon>
        <taxon>Embryophyta</taxon>
        <taxon>Tracheophyta</taxon>
        <taxon>Spermatophyta</taxon>
        <taxon>Magnoliopsida</taxon>
        <taxon>eudicotyledons</taxon>
        <taxon>Gunneridae</taxon>
        <taxon>Pentapetalae</taxon>
        <taxon>rosids</taxon>
        <taxon>fabids</taxon>
        <taxon>Fabales</taxon>
        <taxon>Fabaceae</taxon>
        <taxon>Papilionoideae</taxon>
        <taxon>50 kb inversion clade</taxon>
        <taxon>NPAAA clade</taxon>
        <taxon>Hologalegina</taxon>
        <taxon>IRL clade</taxon>
        <taxon>Cicereae</taxon>
        <taxon>Cicer</taxon>
    </lineage>
</organism>
<evidence type="ECO:0000313" key="2">
    <source>
        <dbReference type="RefSeq" id="XP_027190782.1"/>
    </source>
</evidence>
<dbReference type="RefSeq" id="XP_027190782.1">
    <property type="nucleotide sequence ID" value="XM_027334981.1"/>
</dbReference>
<dbReference type="AlphaFoldDB" id="A0A3Q7YBR2"/>
<dbReference type="KEGG" id="cam:113786726"/>
<reference evidence="2" key="2">
    <citation type="submission" date="2025-08" db="UniProtKB">
        <authorList>
            <consortium name="RefSeq"/>
        </authorList>
    </citation>
    <scope>IDENTIFICATION</scope>
    <source>
        <tissue evidence="2">Etiolated seedlings</tissue>
    </source>
</reference>
<dbReference type="Proteomes" id="UP000087171">
    <property type="component" value="Chromosome Ca5"/>
</dbReference>
<gene>
    <name evidence="2" type="primary">LOC113786726</name>
</gene>
<reference evidence="1" key="1">
    <citation type="journal article" date="2013" name="Nat. Biotechnol.">
        <title>Draft genome sequence of chickpea (Cicer arietinum) provides a resource for trait improvement.</title>
        <authorList>
            <person name="Varshney R.K."/>
            <person name="Song C."/>
            <person name="Saxena R.K."/>
            <person name="Azam S."/>
            <person name="Yu S."/>
            <person name="Sharpe A.G."/>
            <person name="Cannon S."/>
            <person name="Baek J."/>
            <person name="Rosen B.D."/>
            <person name="Tar'an B."/>
            <person name="Millan T."/>
            <person name="Zhang X."/>
            <person name="Ramsay L.D."/>
            <person name="Iwata A."/>
            <person name="Wang Y."/>
            <person name="Nelson W."/>
            <person name="Farmer A.D."/>
            <person name="Gaur P.M."/>
            <person name="Soderlund C."/>
            <person name="Penmetsa R.V."/>
            <person name="Xu C."/>
            <person name="Bharti A.K."/>
            <person name="He W."/>
            <person name="Winter P."/>
            <person name="Zhao S."/>
            <person name="Hane J.K."/>
            <person name="Carrasquilla-Garcia N."/>
            <person name="Condie J.A."/>
            <person name="Upadhyaya H.D."/>
            <person name="Luo M.C."/>
            <person name="Thudi M."/>
            <person name="Gowda C.L."/>
            <person name="Singh N.P."/>
            <person name="Lichtenzveig J."/>
            <person name="Gali K.K."/>
            <person name="Rubio J."/>
            <person name="Nadarajan N."/>
            <person name="Dolezel J."/>
            <person name="Bansal K.C."/>
            <person name="Xu X."/>
            <person name="Edwards D."/>
            <person name="Zhang G."/>
            <person name="Kahl G."/>
            <person name="Gil J."/>
            <person name="Singh K.B."/>
            <person name="Datta S.K."/>
            <person name="Jackson S.A."/>
            <person name="Wang J."/>
            <person name="Cook D.R."/>
        </authorList>
    </citation>
    <scope>NUCLEOTIDE SEQUENCE [LARGE SCALE GENOMIC DNA]</scope>
    <source>
        <strain evidence="1">cv. CDC Frontier</strain>
    </source>
</reference>
<keyword evidence="1" id="KW-1185">Reference proteome</keyword>
<sequence length="380" mass="42521">MAASDQTLVCVKQVKQELSNEWDESMPLPGDIIEGFSTHNSDADESFLPVKTSSEFSSQLGKINPRLESIWIKVRRGDSLLKLQTCIVQQKGYVLRRKYTIQATTDHRHIADLGDLTLEQCTELQVMSSRVVQTQGKGLHIDRIKYDWKMKVGTYLPHQSSSVVSSILFTPLAGEHCINTTTARCMAWFSASISSGVPLVFVNIQTELIPPTIEKTNLSNMQQKHYTAQIIHGIRLWFLPGLEEIPIELIPEPNEVRFGMEINRTEEGFVCIYSVTGGTSADRGGLKELHEEATANGFLLVISRLEGKSKMPTSVCSDGLIHCCDHAEMKDLLVSAIDQYEIIHLHVMAWPNQTRSSPTQVVGFAALLPPQRSFSTHHYD</sequence>
<dbReference type="PANTHER" id="PTHR33984">
    <property type="entry name" value="OS02G0717600 PROTEIN"/>
    <property type="match status" value="1"/>
</dbReference>